<feature type="region of interest" description="Disordered" evidence="1">
    <location>
        <begin position="824"/>
        <end position="845"/>
    </location>
</feature>
<evidence type="ECO:0008006" key="3">
    <source>
        <dbReference type="Google" id="ProtNLM"/>
    </source>
</evidence>
<sequence>MPNLTDRATALEEQVSRLDSVVSGLQGSVAATEEKVTKMNEDIQSKLDLLLNQRFQTNAPDHDQTKTTSVKEMGVTTMALHMDPEVRKQIIDLVVETKVHVQRMIDTLKSDQPKTAPELPQPQETRLEEPKPKESINEPVRNFVERLVDENSYDASSDAEHVLKQGVMKDRRNKWYYADRRYYKIRKKRSRKREVEISRALDRRATGNLPRRFLGVNTVGLKKQDAREKKATQRGLEQACNSHGLSRGSDFVNRLGDQNARKNGSVSGRNREWKRGVLVAGHDRGGPHKLNRREDIMSDYGYRRQKGILRDRKGERLPVNQGRYGSDRGDGLYVTQIDGVGRNTEMSRSSAAELEYWLECFERHCSANHIAASEKMQVAYHNLQGPSGRRIKELWDRKAPSNWEEFKRLIFQKPVRDDDQPRMNENSAGKRTANGYMGLQIKPGVKRPDYEVPREIEESNYEGVRGTVAPNWYRGIRQEGSVREYRLRFEALCLNTNSLPGCYWEEIFSQGLKPQLQYAVKQLQPQGLIQMMDVAQWIEESEEVVATSNQNANGEYMRLVLVTVAEKVYTAELLGKTARPEIEERVGNSLMTNPSTDVRLKVSGIILGHNVAVVIDCGATNNVISEELANRLHLPIRVLDEGSVLLGHGLSSKSKGTCVGVTLLVQDIAIKEEYLVLSMNQTEEEVTLGYEWLAKLGETCVDWKSNTMSFTYGNRWVTIGSKEKEVQLKSIRNQALLLYSKTTRNTCVTHHFVLIVGMTLTIEDSEAMAVRENFYIMMILSNEAKTEPWFNEEGSYQLVLYSKEGVMDASYQLVLSGEDDFNARSGTGVSRPSSGAGVGPTFTATDKGSQELTTFTLRTRCLQRGSNDKYRSG</sequence>
<feature type="compositionally biased region" description="Basic and acidic residues" evidence="1">
    <location>
        <begin position="125"/>
        <end position="135"/>
    </location>
</feature>
<dbReference type="AlphaFoldDB" id="A0A1J3C7F8"/>
<gene>
    <name evidence="2" type="ORF">GA_TR5622_c0_g1_i1_g.18063</name>
</gene>
<dbReference type="Gene3D" id="2.40.70.10">
    <property type="entry name" value="Acid Proteases"/>
    <property type="match status" value="1"/>
</dbReference>
<protein>
    <recommendedName>
        <fullName evidence="3">Retrotransposon gag domain-containing protein</fullName>
    </recommendedName>
</protein>
<name>A0A1J3C7F8_NOCCA</name>
<evidence type="ECO:0000256" key="1">
    <source>
        <dbReference type="SAM" id="MobiDB-lite"/>
    </source>
</evidence>
<reference evidence="2" key="1">
    <citation type="submission" date="2016-07" db="EMBL/GenBank/DDBJ databases">
        <title>De novo transcriptome assembly of four accessions of the metal hyperaccumulator plant Noccaea caerulescens.</title>
        <authorList>
            <person name="Blande D."/>
            <person name="Halimaa P."/>
            <person name="Tervahauta A.I."/>
            <person name="Aarts M.G."/>
            <person name="Karenlampi S.O."/>
        </authorList>
    </citation>
    <scope>NUCLEOTIDE SEQUENCE</scope>
</reference>
<feature type="compositionally biased region" description="Polar residues" evidence="1">
    <location>
        <begin position="824"/>
        <end position="833"/>
    </location>
</feature>
<accession>A0A1J3C7F8</accession>
<proteinExistence type="predicted"/>
<evidence type="ECO:0000313" key="2">
    <source>
        <dbReference type="EMBL" id="JAU03811.1"/>
    </source>
</evidence>
<dbReference type="CDD" id="cd00303">
    <property type="entry name" value="retropepsin_like"/>
    <property type="match status" value="1"/>
</dbReference>
<dbReference type="InterPro" id="IPR021109">
    <property type="entry name" value="Peptidase_aspartic_dom_sf"/>
</dbReference>
<feature type="region of interest" description="Disordered" evidence="1">
    <location>
        <begin position="107"/>
        <end position="135"/>
    </location>
</feature>
<dbReference type="Pfam" id="PF13650">
    <property type="entry name" value="Asp_protease_2"/>
    <property type="match status" value="1"/>
</dbReference>
<dbReference type="EMBL" id="GEVI01028509">
    <property type="protein sequence ID" value="JAU03811.1"/>
    <property type="molecule type" value="Transcribed_RNA"/>
</dbReference>
<organism evidence="2">
    <name type="scientific">Noccaea caerulescens</name>
    <name type="common">Alpine penny-cress</name>
    <name type="synonym">Thlaspi caerulescens</name>
    <dbReference type="NCBI Taxonomy" id="107243"/>
    <lineage>
        <taxon>Eukaryota</taxon>
        <taxon>Viridiplantae</taxon>
        <taxon>Streptophyta</taxon>
        <taxon>Embryophyta</taxon>
        <taxon>Tracheophyta</taxon>
        <taxon>Spermatophyta</taxon>
        <taxon>Magnoliopsida</taxon>
        <taxon>eudicotyledons</taxon>
        <taxon>Gunneridae</taxon>
        <taxon>Pentapetalae</taxon>
        <taxon>rosids</taxon>
        <taxon>malvids</taxon>
        <taxon>Brassicales</taxon>
        <taxon>Brassicaceae</taxon>
        <taxon>Coluteocarpeae</taxon>
        <taxon>Noccaea</taxon>
    </lineage>
</organism>